<evidence type="ECO:0000259" key="12">
    <source>
        <dbReference type="Pfam" id="PF21226"/>
    </source>
</evidence>
<sequence length="736" mass="82246">MSDAPSSTLIDLARAYGVATDYWDWKGNHVQVSAHTISTVLSVFDVDASDEQSARAALAQRELEPWRRVVPRVIVLREGWTPWVALHAADGAPSEARLRLEDGRTREVAVVERFVEPREIDGEMVAETTIELPGDLPLGYHELIVSVGQKPVDDAAPAAESVATTDGAKATPRPTQEHRAPVIVTPEKVSLPAALENDSVWGLMTQLYTVRSERSWGIGDAADLAELGTWGARQGADFALINPVHAAEPVATMEPSPYLPTSRRFVNPMYIRVEEVPEIGYLSAAEHQLVEWHSDDARRLNKLAQLDRDGSWEAKRAALRMIFRTERTHRRAREFEEFVTREGQGLIDFATWSAIVVDRGLPWETWPQELRDPRSEAVAAERERLADEVEFQCWLQWIVQSQLTDAQRELRAAGMGVGVVHDLAVGVHPGGADAWALGDVLAHQVSVGAPPDDYNQMGQDWSQPPWRPDRLAELGYAPFRDMLRTVLRMAGGIRVDHILGLFRLWWVPRGESPKNGTYVRYDHEAMVGILALEAQRAGAVVIGEDLGTVEDWVRDYLLERGLLGTSILWFERKDGSAPRAPETYRSLCLASVTTHDLPPTAGYLQGEHIAVRHELGLLTRPLEEEIAEDDAQREAVLSELRERGLLKEKAGIEEQVDALHKYLAWAPSKMLGVSVNDLVGDVRTINQPGTDEEYPNWRLPLADGNHKLVTLDEVMISRRAKRLIRCVNHRDAEPQN</sequence>
<dbReference type="SUPFAM" id="SSF51445">
    <property type="entry name" value="(Trans)glycosidases"/>
    <property type="match status" value="1"/>
</dbReference>
<dbReference type="Gene3D" id="3.20.20.80">
    <property type="entry name" value="Glycosidases"/>
    <property type="match status" value="1"/>
</dbReference>
<evidence type="ECO:0000256" key="1">
    <source>
        <dbReference type="ARBA" id="ARBA00000439"/>
    </source>
</evidence>
<comment type="catalytic activity">
    <reaction evidence="1 10">
        <text>Transfers a segment of a (1-&gt;4)-alpha-D-glucan to a new position in an acceptor, which may be glucose or a (1-&gt;4)-alpha-D-glucan.</text>
        <dbReference type="EC" id="2.4.1.25"/>
    </reaction>
</comment>
<protein>
    <recommendedName>
        <fullName evidence="4 10">4-alpha-glucanotransferase</fullName>
        <ecNumber evidence="3 10">2.4.1.25</ecNumber>
    </recommendedName>
    <alternativeName>
        <fullName evidence="8 10">Amylomaltase</fullName>
    </alternativeName>
    <alternativeName>
        <fullName evidence="9 10">Disproportionating enzyme</fullName>
    </alternativeName>
</protein>
<feature type="region of interest" description="Disordered" evidence="11">
    <location>
        <begin position="155"/>
        <end position="181"/>
    </location>
</feature>
<evidence type="ECO:0000256" key="5">
    <source>
        <dbReference type="ARBA" id="ARBA00022676"/>
    </source>
</evidence>
<dbReference type="AlphaFoldDB" id="A0A542EFJ4"/>
<evidence type="ECO:0000313" key="14">
    <source>
        <dbReference type="Proteomes" id="UP000320806"/>
    </source>
</evidence>
<proteinExistence type="inferred from homology"/>
<dbReference type="RefSeq" id="WP_141927958.1">
    <property type="nucleotide sequence ID" value="NZ_BAABCI010000002.1"/>
</dbReference>
<dbReference type="InterPro" id="IPR003385">
    <property type="entry name" value="Glyco_hydro_77"/>
</dbReference>
<dbReference type="GO" id="GO:0004134">
    <property type="term" value="F:4-alpha-glucanotransferase activity"/>
    <property type="evidence" value="ECO:0007669"/>
    <property type="project" value="UniProtKB-EC"/>
</dbReference>
<reference evidence="13 14" key="1">
    <citation type="submission" date="2019-06" db="EMBL/GenBank/DDBJ databases">
        <title>Sequencing the genomes of 1000 actinobacteria strains.</title>
        <authorList>
            <person name="Klenk H.-P."/>
        </authorList>
    </citation>
    <scope>NUCLEOTIDE SEQUENCE [LARGE SCALE GENOMIC DNA]</scope>
    <source>
        <strain evidence="13 14">DSM 19828</strain>
    </source>
</reference>
<evidence type="ECO:0000256" key="6">
    <source>
        <dbReference type="ARBA" id="ARBA00022679"/>
    </source>
</evidence>
<evidence type="ECO:0000256" key="2">
    <source>
        <dbReference type="ARBA" id="ARBA00005684"/>
    </source>
</evidence>
<feature type="domain" description="MalQ N-terminal beta-sandwich" evidence="12">
    <location>
        <begin position="70"/>
        <end position="150"/>
    </location>
</feature>
<evidence type="ECO:0000256" key="11">
    <source>
        <dbReference type="SAM" id="MobiDB-lite"/>
    </source>
</evidence>
<keyword evidence="5 10" id="KW-0328">Glycosyltransferase</keyword>
<organism evidence="13 14">
    <name type="scientific">Yimella lutea</name>
    <dbReference type="NCBI Taxonomy" id="587872"/>
    <lineage>
        <taxon>Bacteria</taxon>
        <taxon>Bacillati</taxon>
        <taxon>Actinomycetota</taxon>
        <taxon>Actinomycetes</taxon>
        <taxon>Micrococcales</taxon>
        <taxon>Dermacoccaceae</taxon>
        <taxon>Yimella</taxon>
    </lineage>
</organism>
<dbReference type="Pfam" id="PF02446">
    <property type="entry name" value="Glyco_hydro_77"/>
    <property type="match status" value="1"/>
</dbReference>
<evidence type="ECO:0000313" key="13">
    <source>
        <dbReference type="EMBL" id="TQJ14026.1"/>
    </source>
</evidence>
<dbReference type="EC" id="2.4.1.25" evidence="3 10"/>
<dbReference type="PANTHER" id="PTHR32438">
    <property type="entry name" value="4-ALPHA-GLUCANOTRANSFERASE DPE1, CHLOROPLASTIC/AMYLOPLASTIC"/>
    <property type="match status" value="1"/>
</dbReference>
<dbReference type="PANTHER" id="PTHR32438:SF5">
    <property type="entry name" value="4-ALPHA-GLUCANOTRANSFERASE DPE1, CHLOROPLASTIC_AMYLOPLASTIC"/>
    <property type="match status" value="1"/>
</dbReference>
<gene>
    <name evidence="13" type="ORF">FB459_1469</name>
</gene>
<evidence type="ECO:0000256" key="7">
    <source>
        <dbReference type="ARBA" id="ARBA00023277"/>
    </source>
</evidence>
<dbReference type="InterPro" id="IPR048458">
    <property type="entry name" value="MalQ_N"/>
</dbReference>
<comment type="caution">
    <text evidence="13">The sequence shown here is derived from an EMBL/GenBank/DDBJ whole genome shotgun (WGS) entry which is preliminary data.</text>
</comment>
<accession>A0A542EFJ4</accession>
<evidence type="ECO:0000256" key="10">
    <source>
        <dbReference type="RuleBase" id="RU361207"/>
    </source>
</evidence>
<dbReference type="InterPro" id="IPR017853">
    <property type="entry name" value="GH"/>
</dbReference>
<dbReference type="Pfam" id="PF21226">
    <property type="entry name" value="MalQ_N"/>
    <property type="match status" value="1"/>
</dbReference>
<keyword evidence="14" id="KW-1185">Reference proteome</keyword>
<dbReference type="EMBL" id="VFMO01000001">
    <property type="protein sequence ID" value="TQJ14026.1"/>
    <property type="molecule type" value="Genomic_DNA"/>
</dbReference>
<dbReference type="GO" id="GO:0005975">
    <property type="term" value="P:carbohydrate metabolic process"/>
    <property type="evidence" value="ECO:0007669"/>
    <property type="project" value="InterPro"/>
</dbReference>
<evidence type="ECO:0000256" key="9">
    <source>
        <dbReference type="ARBA" id="ARBA00031501"/>
    </source>
</evidence>
<evidence type="ECO:0000256" key="3">
    <source>
        <dbReference type="ARBA" id="ARBA00012560"/>
    </source>
</evidence>
<comment type="similarity">
    <text evidence="2 10">Belongs to the disproportionating enzyme family.</text>
</comment>
<keyword evidence="6 10" id="KW-0808">Transferase</keyword>
<evidence type="ECO:0000256" key="8">
    <source>
        <dbReference type="ARBA" id="ARBA00031423"/>
    </source>
</evidence>
<dbReference type="NCBIfam" id="TIGR00217">
    <property type="entry name" value="malQ"/>
    <property type="match status" value="1"/>
</dbReference>
<dbReference type="OrthoDB" id="9811841at2"/>
<evidence type="ECO:0000256" key="4">
    <source>
        <dbReference type="ARBA" id="ARBA00020295"/>
    </source>
</evidence>
<name>A0A542EFJ4_9MICO</name>
<dbReference type="Proteomes" id="UP000320806">
    <property type="component" value="Unassembled WGS sequence"/>
</dbReference>
<keyword evidence="7 10" id="KW-0119">Carbohydrate metabolism</keyword>